<dbReference type="Proteomes" id="UP000095287">
    <property type="component" value="Unplaced"/>
</dbReference>
<protein>
    <submittedName>
        <fullName evidence="2">Uncharacterized protein</fullName>
    </submittedName>
</protein>
<proteinExistence type="predicted"/>
<reference evidence="2" key="1">
    <citation type="submission" date="2016-11" db="UniProtKB">
        <authorList>
            <consortium name="WormBaseParasite"/>
        </authorList>
    </citation>
    <scope>IDENTIFICATION</scope>
</reference>
<accession>A0A1I8ACA4</accession>
<keyword evidence="1" id="KW-1185">Reference proteome</keyword>
<dbReference type="AlphaFoldDB" id="A0A1I8ACA4"/>
<evidence type="ECO:0000313" key="2">
    <source>
        <dbReference type="WBParaSite" id="L893_g4295.t1"/>
    </source>
</evidence>
<dbReference type="WBParaSite" id="L893_g4295.t1">
    <property type="protein sequence ID" value="L893_g4295.t1"/>
    <property type="gene ID" value="L893_g4295"/>
</dbReference>
<organism evidence="1 2">
    <name type="scientific">Steinernema glaseri</name>
    <dbReference type="NCBI Taxonomy" id="37863"/>
    <lineage>
        <taxon>Eukaryota</taxon>
        <taxon>Metazoa</taxon>
        <taxon>Ecdysozoa</taxon>
        <taxon>Nematoda</taxon>
        <taxon>Chromadorea</taxon>
        <taxon>Rhabditida</taxon>
        <taxon>Tylenchina</taxon>
        <taxon>Panagrolaimomorpha</taxon>
        <taxon>Strongyloidoidea</taxon>
        <taxon>Steinernematidae</taxon>
        <taxon>Steinernema</taxon>
    </lineage>
</organism>
<evidence type="ECO:0000313" key="1">
    <source>
        <dbReference type="Proteomes" id="UP000095287"/>
    </source>
</evidence>
<sequence>MPLIWDGGRVEAMHNLLFKSEQPKNRLDDLEMTTNDANDLTSVTLQAPSRRWKEEDREEDGKKILYIQTTY</sequence>
<name>A0A1I8ACA4_9BILA</name>